<dbReference type="Gene3D" id="2.60.40.10">
    <property type="entry name" value="Immunoglobulins"/>
    <property type="match status" value="1"/>
</dbReference>
<comment type="caution">
    <text evidence="2">The sequence shown here is derived from an EMBL/GenBank/DDBJ whole genome shotgun (WGS) entry which is preliminary data.</text>
</comment>
<proteinExistence type="predicted"/>
<dbReference type="InterPro" id="IPR014044">
    <property type="entry name" value="CAP_dom"/>
</dbReference>
<accession>A0A429Z904</accession>
<sequence>MIEVKLNSQVVKGISFFGCLFIASLVKTKTTLAQQAQSTDSPTFSGVAHVQNEGWLTKKKLPTIIGTVGKNQRLEAMYLTSSCPLSGNLIYQSHLSNIGWQSISENNELSGIVGQSRQIEAVRIALKGPMSKTHQVEYRGHVANKGWLNWVTDWQSAGTTGENRQLEAVQLRLKKKTTAATKMPQLVTQNLMIHQSSSFNWKKPIIVAVDQKDQPLSLENIQVNGSVNNQVVGVYPVVYSYSYGNQEVISSRSLIYVLPTQAYLLEDRVAEKEMLRLVNQHRAIYHLPPLADKAALSQAARLRSQELEQNYGHSRPDGTNFDTIGEQLGLAVSEEGQLGENIQVIPYHSDEGTEQMVHTLFSGWVNSASHNQNMLTSVYNEFGFGFYKGSYQGKQVIFATQWLFQQNK</sequence>
<dbReference type="SMART" id="SM00728">
    <property type="entry name" value="ChW"/>
    <property type="match status" value="3"/>
</dbReference>
<dbReference type="Pfam" id="PF07538">
    <property type="entry name" value="ChW"/>
    <property type="match status" value="3"/>
</dbReference>
<dbReference type="OrthoDB" id="9763643at2"/>
<dbReference type="InterPro" id="IPR035940">
    <property type="entry name" value="CAP_sf"/>
</dbReference>
<gene>
    <name evidence="2" type="ORF">C7P63_03385</name>
</gene>
<dbReference type="InterPro" id="IPR006637">
    <property type="entry name" value="ChW"/>
</dbReference>
<dbReference type="CDD" id="cd05379">
    <property type="entry name" value="CAP_bacterial"/>
    <property type="match status" value="1"/>
</dbReference>
<feature type="domain" description="SCP" evidence="1">
    <location>
        <begin position="275"/>
        <end position="397"/>
    </location>
</feature>
<dbReference type="EMBL" id="PXZH01000001">
    <property type="protein sequence ID" value="RST90135.1"/>
    <property type="molecule type" value="Genomic_DNA"/>
</dbReference>
<protein>
    <recommendedName>
        <fullName evidence="1">SCP domain-containing protein</fullName>
    </recommendedName>
</protein>
<dbReference type="PANTHER" id="PTHR31157">
    <property type="entry name" value="SCP DOMAIN-CONTAINING PROTEIN"/>
    <property type="match status" value="1"/>
</dbReference>
<organism evidence="2 3">
    <name type="scientific">Vagococcus humatus</name>
    <dbReference type="NCBI Taxonomy" id="1889241"/>
    <lineage>
        <taxon>Bacteria</taxon>
        <taxon>Bacillati</taxon>
        <taxon>Bacillota</taxon>
        <taxon>Bacilli</taxon>
        <taxon>Lactobacillales</taxon>
        <taxon>Enterococcaceae</taxon>
        <taxon>Vagococcus</taxon>
    </lineage>
</organism>
<dbReference type="SUPFAM" id="SSF55797">
    <property type="entry name" value="PR-1-like"/>
    <property type="match status" value="1"/>
</dbReference>
<dbReference type="InterPro" id="IPR013783">
    <property type="entry name" value="Ig-like_fold"/>
</dbReference>
<evidence type="ECO:0000259" key="1">
    <source>
        <dbReference type="Pfam" id="PF00188"/>
    </source>
</evidence>
<name>A0A429Z904_9ENTE</name>
<evidence type="ECO:0000313" key="2">
    <source>
        <dbReference type="EMBL" id="RST90135.1"/>
    </source>
</evidence>
<keyword evidence="3" id="KW-1185">Reference proteome</keyword>
<dbReference type="PANTHER" id="PTHR31157:SF1">
    <property type="entry name" value="SCP DOMAIN-CONTAINING PROTEIN"/>
    <property type="match status" value="1"/>
</dbReference>
<evidence type="ECO:0000313" key="3">
    <source>
        <dbReference type="Proteomes" id="UP000277864"/>
    </source>
</evidence>
<dbReference type="Gene3D" id="3.40.33.10">
    <property type="entry name" value="CAP"/>
    <property type="match status" value="1"/>
</dbReference>
<dbReference type="Pfam" id="PF00188">
    <property type="entry name" value="CAP"/>
    <property type="match status" value="1"/>
</dbReference>
<dbReference type="AlphaFoldDB" id="A0A429Z904"/>
<reference evidence="2 3" key="1">
    <citation type="submission" date="2018-03" db="EMBL/GenBank/DDBJ databases">
        <authorList>
            <person name="Gulvik C.A."/>
        </authorList>
    </citation>
    <scope>NUCLEOTIDE SEQUENCE [LARGE SCALE GENOMIC DNA]</scope>
    <source>
        <strain evidence="2 3">JCM 31581</strain>
    </source>
</reference>
<dbReference type="Proteomes" id="UP000277864">
    <property type="component" value="Unassembled WGS sequence"/>
</dbReference>